<dbReference type="GO" id="GO:0046872">
    <property type="term" value="F:metal ion binding"/>
    <property type="evidence" value="ECO:0007669"/>
    <property type="project" value="UniProtKB-KW"/>
</dbReference>
<evidence type="ECO:0000256" key="3">
    <source>
        <dbReference type="ARBA" id="ARBA00023004"/>
    </source>
</evidence>
<keyword evidence="4" id="KW-0411">Iron-sulfur</keyword>
<dbReference type="EMBL" id="DVJS01000263">
    <property type="protein sequence ID" value="HIS98401.1"/>
    <property type="molecule type" value="Genomic_DNA"/>
</dbReference>
<keyword evidence="3" id="KW-0408">Iron</keyword>
<reference evidence="6" key="1">
    <citation type="submission" date="2020-10" db="EMBL/GenBank/DDBJ databases">
        <authorList>
            <person name="Gilroy R."/>
        </authorList>
    </citation>
    <scope>NUCLEOTIDE SEQUENCE</scope>
    <source>
        <strain evidence="6">ChiHecec3B27-6122</strain>
    </source>
</reference>
<dbReference type="GO" id="GO:0051536">
    <property type="term" value="F:iron-sulfur cluster binding"/>
    <property type="evidence" value="ECO:0007669"/>
    <property type="project" value="UniProtKB-KW"/>
</dbReference>
<dbReference type="CDD" id="cd01335">
    <property type="entry name" value="Radical_SAM"/>
    <property type="match status" value="1"/>
</dbReference>
<protein>
    <submittedName>
        <fullName evidence="6">Radical SAM protein</fullName>
    </submittedName>
</protein>
<sequence length="437" mass="49404">MAGLYRLFETPSGRKFVFDGATGLILTPKPGIDPEKLQNAQKALPSVEWEQSFAEYMELAERRIPALLLQLTRRCSLDCAYCVYSGRYAHMEPHAAQDMSRETLRRSLEFYRAHSADCPEASVDLYGGEALLRPDLAAEALELSGRLFAGKKLKVRLTTNGTLLGESAARLLERYPYFSVLVTVNGPEHDRYRRYPDGSGSLGRIMENLKRLRESRPEVWERQVHFIANVAGSDELPGLLDFYRRELGRPPDAVTHIRAQDADESVLDMLRPDDEALMERLRLEYCESGDPFLGAVFARQVQAVERRRLLRCGSCGIIGSCLPPSEKLFVHADGRFGVCETCCDKVIIGDLEHGFDREELHRLYCGAQRLFGAQCRGCWAQRLCTVCLKDVFRPDGGFVERISEGFCRESRAMAESQLRLYCELALRGAFDKGTVRR</sequence>
<dbReference type="AlphaFoldDB" id="A0A9D1G756"/>
<dbReference type="PROSITE" id="PS51918">
    <property type="entry name" value="RADICAL_SAM"/>
    <property type="match status" value="1"/>
</dbReference>
<dbReference type="Pfam" id="PF04055">
    <property type="entry name" value="Radical_SAM"/>
    <property type="match status" value="1"/>
</dbReference>
<dbReference type="InterPro" id="IPR007197">
    <property type="entry name" value="rSAM"/>
</dbReference>
<reference evidence="6" key="2">
    <citation type="journal article" date="2021" name="PeerJ">
        <title>Extensive microbial diversity within the chicken gut microbiome revealed by metagenomics and culture.</title>
        <authorList>
            <person name="Gilroy R."/>
            <person name="Ravi A."/>
            <person name="Getino M."/>
            <person name="Pursley I."/>
            <person name="Horton D.L."/>
            <person name="Alikhan N.F."/>
            <person name="Baker D."/>
            <person name="Gharbi K."/>
            <person name="Hall N."/>
            <person name="Watson M."/>
            <person name="Adriaenssens E.M."/>
            <person name="Foster-Nyarko E."/>
            <person name="Jarju S."/>
            <person name="Secka A."/>
            <person name="Antonio M."/>
            <person name="Oren A."/>
            <person name="Chaudhuri R.R."/>
            <person name="La Ragione R."/>
            <person name="Hildebrand F."/>
            <person name="Pallen M.J."/>
        </authorList>
    </citation>
    <scope>NUCLEOTIDE SEQUENCE</scope>
    <source>
        <strain evidence="6">ChiHecec3B27-6122</strain>
    </source>
</reference>
<feature type="domain" description="Radical SAM core" evidence="5">
    <location>
        <begin position="61"/>
        <end position="290"/>
    </location>
</feature>
<dbReference type="Gene3D" id="3.20.20.70">
    <property type="entry name" value="Aldolase class I"/>
    <property type="match status" value="1"/>
</dbReference>
<dbReference type="SFLD" id="SFLDG01386">
    <property type="entry name" value="main_SPASM_domain-containing"/>
    <property type="match status" value="1"/>
</dbReference>
<dbReference type="SUPFAM" id="SSF102114">
    <property type="entry name" value="Radical SAM enzymes"/>
    <property type="match status" value="1"/>
</dbReference>
<accession>A0A9D1G756</accession>
<dbReference type="InterPro" id="IPR058240">
    <property type="entry name" value="rSAM_sf"/>
</dbReference>
<organism evidence="6 7">
    <name type="scientific">Candidatus Scatomorpha pullistercoris</name>
    <dbReference type="NCBI Taxonomy" id="2840929"/>
    <lineage>
        <taxon>Bacteria</taxon>
        <taxon>Bacillati</taxon>
        <taxon>Bacillota</taxon>
        <taxon>Clostridia</taxon>
        <taxon>Eubacteriales</taxon>
        <taxon>Candidatus Scatomorpha</taxon>
    </lineage>
</organism>
<keyword evidence="1" id="KW-0949">S-adenosyl-L-methionine</keyword>
<evidence type="ECO:0000256" key="1">
    <source>
        <dbReference type="ARBA" id="ARBA00022691"/>
    </source>
</evidence>
<gene>
    <name evidence="6" type="ORF">IAD42_10535</name>
</gene>
<dbReference type="InterPro" id="IPR023867">
    <property type="entry name" value="Sulphatase_maturase_rSAM"/>
</dbReference>
<dbReference type="SFLD" id="SFLDS00029">
    <property type="entry name" value="Radical_SAM"/>
    <property type="match status" value="1"/>
</dbReference>
<keyword evidence="2" id="KW-0479">Metal-binding</keyword>
<dbReference type="PANTHER" id="PTHR43273:SF8">
    <property type="entry name" value="RADICAL SAM DOMAIN PROTEIN"/>
    <property type="match status" value="1"/>
</dbReference>
<evidence type="ECO:0000313" key="7">
    <source>
        <dbReference type="Proteomes" id="UP000886876"/>
    </source>
</evidence>
<evidence type="ECO:0000256" key="2">
    <source>
        <dbReference type="ARBA" id="ARBA00022723"/>
    </source>
</evidence>
<evidence type="ECO:0000259" key="5">
    <source>
        <dbReference type="PROSITE" id="PS51918"/>
    </source>
</evidence>
<dbReference type="SFLD" id="SFLDG01384">
    <property type="entry name" value="thioether_bond_formation_requi"/>
    <property type="match status" value="1"/>
</dbReference>
<proteinExistence type="predicted"/>
<evidence type="ECO:0000256" key="4">
    <source>
        <dbReference type="ARBA" id="ARBA00023014"/>
    </source>
</evidence>
<name>A0A9D1G756_9FIRM</name>
<dbReference type="InterPro" id="IPR013785">
    <property type="entry name" value="Aldolase_TIM"/>
</dbReference>
<dbReference type="GO" id="GO:0016491">
    <property type="term" value="F:oxidoreductase activity"/>
    <property type="evidence" value="ECO:0007669"/>
    <property type="project" value="InterPro"/>
</dbReference>
<evidence type="ECO:0000313" key="6">
    <source>
        <dbReference type="EMBL" id="HIS98401.1"/>
    </source>
</evidence>
<dbReference type="Proteomes" id="UP000886876">
    <property type="component" value="Unassembled WGS sequence"/>
</dbReference>
<dbReference type="PANTHER" id="PTHR43273">
    <property type="entry name" value="ANAEROBIC SULFATASE-MATURATING ENZYME HOMOLOG ASLB-RELATED"/>
    <property type="match status" value="1"/>
</dbReference>
<comment type="caution">
    <text evidence="6">The sequence shown here is derived from an EMBL/GenBank/DDBJ whole genome shotgun (WGS) entry which is preliminary data.</text>
</comment>
<dbReference type="SFLD" id="SFLDG01067">
    <property type="entry name" value="SPASM/twitch_domain_containing"/>
    <property type="match status" value="1"/>
</dbReference>